<feature type="transmembrane region" description="Helical" evidence="1">
    <location>
        <begin position="237"/>
        <end position="258"/>
    </location>
</feature>
<accession>A0A921HE53</accession>
<feature type="transmembrane region" description="Helical" evidence="1">
    <location>
        <begin position="44"/>
        <end position="61"/>
    </location>
</feature>
<reference evidence="2" key="1">
    <citation type="journal article" date="2021" name="PeerJ">
        <title>Extensive microbial diversity within the chicken gut microbiome revealed by metagenomics and culture.</title>
        <authorList>
            <person name="Gilroy R."/>
            <person name="Ravi A."/>
            <person name="Getino M."/>
            <person name="Pursley I."/>
            <person name="Horton D.L."/>
            <person name="Alikhan N.F."/>
            <person name="Baker D."/>
            <person name="Gharbi K."/>
            <person name="Hall N."/>
            <person name="Watson M."/>
            <person name="Adriaenssens E.M."/>
            <person name="Foster-Nyarko E."/>
            <person name="Jarju S."/>
            <person name="Secka A."/>
            <person name="Antonio M."/>
            <person name="Oren A."/>
            <person name="Chaudhuri R.R."/>
            <person name="La Ragione R."/>
            <person name="Hildebrand F."/>
            <person name="Pallen M.J."/>
        </authorList>
    </citation>
    <scope>NUCLEOTIDE SEQUENCE</scope>
    <source>
        <strain evidence="2">ChiHjej11B10-15683</strain>
    </source>
</reference>
<keyword evidence="1" id="KW-0472">Membrane</keyword>
<dbReference type="AlphaFoldDB" id="A0A921HE53"/>
<keyword evidence="1" id="KW-0812">Transmembrane</keyword>
<feature type="transmembrane region" description="Helical" evidence="1">
    <location>
        <begin position="90"/>
        <end position="118"/>
    </location>
</feature>
<feature type="transmembrane region" description="Helical" evidence="1">
    <location>
        <begin position="20"/>
        <end position="38"/>
    </location>
</feature>
<protein>
    <submittedName>
        <fullName evidence="2">Divalent metal cation transporter</fullName>
    </submittedName>
</protein>
<feature type="transmembrane region" description="Helical" evidence="1">
    <location>
        <begin position="331"/>
        <end position="351"/>
    </location>
</feature>
<comment type="caution">
    <text evidence="2">The sequence shown here is derived from an EMBL/GenBank/DDBJ whole genome shotgun (WGS) entry which is preliminary data.</text>
</comment>
<feature type="transmembrane region" description="Helical" evidence="1">
    <location>
        <begin position="124"/>
        <end position="143"/>
    </location>
</feature>
<sequence>MSATITSEEQPSTFKSRLSALGPGILMASAAVGGSHLIASTQSGAIYGWQLAIIIILANLFKYPFFRFGVQYTLDTNKTLLEGYKEKGTVYLFVFFLLNVFATVINTAAVSLLSAVILSFVVPLPVPTLSLTVLVVSTAILLFGQYRILDGLSKFVMICLTLATVLAVAIAASRGAVAPEGYVSESPWQLGALAFIVALMGWMPAPIEISAINSMWVVAKKRLTKVSYRDGIFDFNVGYIGTALLALVFLALGALVQYGSGVPVEMVGGKYVAQLIGMYAATIGDWARGLIALIAFLCMFGTTLTVIDGYSRSNVESLRILLKKKGTRASYLNIAFVAASVSGALIIFFFNNALGPMLKFAMIASFVTTPVFATLNLLLVLKGEHKVKGGLLWLSLIGLLYLTAFTLLFIVYQMGWLS</sequence>
<feature type="transmembrane region" description="Helical" evidence="1">
    <location>
        <begin position="192"/>
        <end position="216"/>
    </location>
</feature>
<dbReference type="Proteomes" id="UP000749334">
    <property type="component" value="Unassembled WGS sequence"/>
</dbReference>
<evidence type="ECO:0000256" key="1">
    <source>
        <dbReference type="SAM" id="Phobius"/>
    </source>
</evidence>
<organism evidence="2 3">
    <name type="scientific">Gallibacterium anatis</name>
    <dbReference type="NCBI Taxonomy" id="750"/>
    <lineage>
        <taxon>Bacteria</taxon>
        <taxon>Pseudomonadati</taxon>
        <taxon>Pseudomonadota</taxon>
        <taxon>Gammaproteobacteria</taxon>
        <taxon>Pasteurellales</taxon>
        <taxon>Pasteurellaceae</taxon>
        <taxon>Gallibacterium</taxon>
    </lineage>
</organism>
<feature type="transmembrane region" description="Helical" evidence="1">
    <location>
        <begin position="286"/>
        <end position="310"/>
    </location>
</feature>
<keyword evidence="1" id="KW-1133">Transmembrane helix</keyword>
<proteinExistence type="predicted"/>
<dbReference type="EMBL" id="DYVQ01000099">
    <property type="protein sequence ID" value="HJF74935.1"/>
    <property type="molecule type" value="Genomic_DNA"/>
</dbReference>
<feature type="transmembrane region" description="Helical" evidence="1">
    <location>
        <begin position="391"/>
        <end position="412"/>
    </location>
</feature>
<gene>
    <name evidence="2" type="ORF">K8W15_12265</name>
</gene>
<name>A0A921HE53_9PAST</name>
<reference evidence="2" key="2">
    <citation type="submission" date="2021-09" db="EMBL/GenBank/DDBJ databases">
        <authorList>
            <person name="Gilroy R."/>
        </authorList>
    </citation>
    <scope>NUCLEOTIDE SEQUENCE</scope>
    <source>
        <strain evidence="2">ChiHjej11B10-15683</strain>
    </source>
</reference>
<feature type="transmembrane region" description="Helical" evidence="1">
    <location>
        <begin position="155"/>
        <end position="172"/>
    </location>
</feature>
<evidence type="ECO:0000313" key="2">
    <source>
        <dbReference type="EMBL" id="HJF74935.1"/>
    </source>
</evidence>
<feature type="transmembrane region" description="Helical" evidence="1">
    <location>
        <begin position="357"/>
        <end position="379"/>
    </location>
</feature>
<evidence type="ECO:0000313" key="3">
    <source>
        <dbReference type="Proteomes" id="UP000749334"/>
    </source>
</evidence>